<dbReference type="AlphaFoldDB" id="A0AAD2D056"/>
<feature type="region of interest" description="Disordered" evidence="1">
    <location>
        <begin position="38"/>
        <end position="102"/>
    </location>
</feature>
<feature type="compositionally biased region" description="Basic and acidic residues" evidence="1">
    <location>
        <begin position="74"/>
        <end position="86"/>
    </location>
</feature>
<keyword evidence="3" id="KW-1185">Reference proteome</keyword>
<dbReference type="Proteomes" id="UP001295684">
    <property type="component" value="Unassembled WGS sequence"/>
</dbReference>
<feature type="region of interest" description="Disordered" evidence="1">
    <location>
        <begin position="1"/>
        <end position="20"/>
    </location>
</feature>
<evidence type="ECO:0000313" key="3">
    <source>
        <dbReference type="Proteomes" id="UP001295684"/>
    </source>
</evidence>
<name>A0AAD2D056_EUPCR</name>
<organism evidence="2 3">
    <name type="scientific">Euplotes crassus</name>
    <dbReference type="NCBI Taxonomy" id="5936"/>
    <lineage>
        <taxon>Eukaryota</taxon>
        <taxon>Sar</taxon>
        <taxon>Alveolata</taxon>
        <taxon>Ciliophora</taxon>
        <taxon>Intramacronucleata</taxon>
        <taxon>Spirotrichea</taxon>
        <taxon>Hypotrichia</taxon>
        <taxon>Euplotida</taxon>
        <taxon>Euplotidae</taxon>
        <taxon>Moneuplotes</taxon>
    </lineage>
</organism>
<accession>A0AAD2D056</accession>
<protein>
    <submittedName>
        <fullName evidence="2">Uncharacterized protein</fullName>
    </submittedName>
</protein>
<proteinExistence type="predicted"/>
<evidence type="ECO:0000313" key="2">
    <source>
        <dbReference type="EMBL" id="CAI2376114.1"/>
    </source>
</evidence>
<reference evidence="2" key="1">
    <citation type="submission" date="2023-07" db="EMBL/GenBank/DDBJ databases">
        <authorList>
            <consortium name="AG Swart"/>
            <person name="Singh M."/>
            <person name="Singh A."/>
            <person name="Seah K."/>
            <person name="Emmerich C."/>
        </authorList>
    </citation>
    <scope>NUCLEOTIDE SEQUENCE</scope>
    <source>
        <strain evidence="2">DP1</strain>
    </source>
</reference>
<gene>
    <name evidence="2" type="ORF">ECRASSUSDP1_LOCUS17483</name>
</gene>
<dbReference type="EMBL" id="CAMPGE010017650">
    <property type="protein sequence ID" value="CAI2376114.1"/>
    <property type="molecule type" value="Genomic_DNA"/>
</dbReference>
<feature type="region of interest" description="Disordered" evidence="1">
    <location>
        <begin position="160"/>
        <end position="193"/>
    </location>
</feature>
<feature type="compositionally biased region" description="Basic and acidic residues" evidence="1">
    <location>
        <begin position="42"/>
        <end position="56"/>
    </location>
</feature>
<comment type="caution">
    <text evidence="2">The sequence shown here is derived from an EMBL/GenBank/DDBJ whole genome shotgun (WGS) entry which is preliminary data.</text>
</comment>
<evidence type="ECO:0000256" key="1">
    <source>
        <dbReference type="SAM" id="MobiDB-lite"/>
    </source>
</evidence>
<sequence>MKNSTNKGDKAMSQHVGGDIYGNVQDSFKVELNPFIIPSEGINEKPRSMPSREKNESPTGSDIKRYNSPSPERSVMKRKEDESEKHFKVKKTINPISDSKEEEKDVLECAIGLFQSPKEGYTDSKMSKARKDTISVEPNPKEKVFAKKVFTTEDDISLNDRDSAFNSKASEGEQDAESEEIVERTPDNSSIEGEMVENHDVIRKQLMKEDNTKEYIRISSRIAELELRINRLSYEVISTKDRSKLQCILKLEVRVDLLRDERRALVKKAAYQV</sequence>